<dbReference type="Pfam" id="PF14223">
    <property type="entry name" value="Retrotran_gag_2"/>
    <property type="match status" value="1"/>
</dbReference>
<name>A0A251QC98_PRUPE</name>
<organism evidence="2 3">
    <name type="scientific">Prunus persica</name>
    <name type="common">Peach</name>
    <name type="synonym">Amygdalus persica</name>
    <dbReference type="NCBI Taxonomy" id="3760"/>
    <lineage>
        <taxon>Eukaryota</taxon>
        <taxon>Viridiplantae</taxon>
        <taxon>Streptophyta</taxon>
        <taxon>Embryophyta</taxon>
        <taxon>Tracheophyta</taxon>
        <taxon>Spermatophyta</taxon>
        <taxon>Magnoliopsida</taxon>
        <taxon>eudicotyledons</taxon>
        <taxon>Gunneridae</taxon>
        <taxon>Pentapetalae</taxon>
        <taxon>rosids</taxon>
        <taxon>fabids</taxon>
        <taxon>Rosales</taxon>
        <taxon>Rosaceae</taxon>
        <taxon>Amygdaloideae</taxon>
        <taxon>Amygdaleae</taxon>
        <taxon>Prunus</taxon>
    </lineage>
</organism>
<evidence type="ECO:0000313" key="3">
    <source>
        <dbReference type="Proteomes" id="UP000006882"/>
    </source>
</evidence>
<feature type="region of interest" description="Disordered" evidence="1">
    <location>
        <begin position="185"/>
        <end position="224"/>
    </location>
</feature>
<evidence type="ECO:0000256" key="1">
    <source>
        <dbReference type="SAM" id="MobiDB-lite"/>
    </source>
</evidence>
<dbReference type="Proteomes" id="UP000006882">
    <property type="component" value="Chromosome G2"/>
</dbReference>
<dbReference type="EMBL" id="CM007652">
    <property type="protein sequence ID" value="ONI21418.1"/>
    <property type="molecule type" value="Genomic_DNA"/>
</dbReference>
<accession>A0A251QC98</accession>
<protein>
    <submittedName>
        <fullName evidence="2">Uncharacterized protein</fullName>
    </submittedName>
</protein>
<dbReference type="AlphaFoldDB" id="A0A251QC98"/>
<sequence length="268" mass="31218">MSGNAFAKLLDKYCLEGHNFPTWYRNLKIFMTIEKIVYVLEQASDIEPPAEDASQEMNEELQKQHEHMMYAADMISHLQELYRKGTRNRRFSAVCELLKTKMVKGALVHQHRLKMIGLTEQLESLNSPPDRNLATNIFLESLSDSFSHFVMNYNMGKIEHPLSELLNMYLQERKTDGTIAVFEKGSTSSAKPNNKGKDKFNVSKKKKRNPKLKPKGGVKKKQEEGKEVMLLHRLRTSSKLIEMKIARIRNRQESLYLFMDIFRTYELI</sequence>
<gene>
    <name evidence="2" type="ORF">PRUPE_2G064700</name>
</gene>
<reference evidence="2 3" key="1">
    <citation type="journal article" date="2013" name="Nat. Genet.">
        <title>The high-quality draft genome of peach (Prunus persica) identifies unique patterns of genetic diversity, domestication and genome evolution.</title>
        <authorList>
            <consortium name="International Peach Genome Initiative"/>
            <person name="Verde I."/>
            <person name="Abbott A.G."/>
            <person name="Scalabrin S."/>
            <person name="Jung S."/>
            <person name="Shu S."/>
            <person name="Marroni F."/>
            <person name="Zhebentyayeva T."/>
            <person name="Dettori M.T."/>
            <person name="Grimwood J."/>
            <person name="Cattonaro F."/>
            <person name="Zuccolo A."/>
            <person name="Rossini L."/>
            <person name="Jenkins J."/>
            <person name="Vendramin E."/>
            <person name="Meisel L.A."/>
            <person name="Decroocq V."/>
            <person name="Sosinski B."/>
            <person name="Prochnik S."/>
            <person name="Mitros T."/>
            <person name="Policriti A."/>
            <person name="Cipriani G."/>
            <person name="Dondini L."/>
            <person name="Ficklin S."/>
            <person name="Goodstein D.M."/>
            <person name="Xuan P."/>
            <person name="Del Fabbro C."/>
            <person name="Aramini V."/>
            <person name="Copetti D."/>
            <person name="Gonzalez S."/>
            <person name="Horner D.S."/>
            <person name="Falchi R."/>
            <person name="Lucas S."/>
            <person name="Mica E."/>
            <person name="Maldonado J."/>
            <person name="Lazzari B."/>
            <person name="Bielenberg D."/>
            <person name="Pirona R."/>
            <person name="Miculan M."/>
            <person name="Barakat A."/>
            <person name="Testolin R."/>
            <person name="Stella A."/>
            <person name="Tartarini S."/>
            <person name="Tonutti P."/>
            <person name="Arus P."/>
            <person name="Orellana A."/>
            <person name="Wells C."/>
            <person name="Main D."/>
            <person name="Vizzotto G."/>
            <person name="Silva H."/>
            <person name="Salamini F."/>
            <person name="Schmutz J."/>
            <person name="Morgante M."/>
            <person name="Rokhsar D.S."/>
        </authorList>
    </citation>
    <scope>NUCLEOTIDE SEQUENCE [LARGE SCALE GENOMIC DNA]</scope>
    <source>
        <strain evidence="3">cv. Nemared</strain>
    </source>
</reference>
<keyword evidence="3" id="KW-1185">Reference proteome</keyword>
<evidence type="ECO:0000313" key="2">
    <source>
        <dbReference type="EMBL" id="ONI21418.1"/>
    </source>
</evidence>
<dbReference type="Gramene" id="ONI21418">
    <property type="protein sequence ID" value="ONI21418"/>
    <property type="gene ID" value="PRUPE_2G064700"/>
</dbReference>
<proteinExistence type="predicted"/>
<feature type="compositionally biased region" description="Basic residues" evidence="1">
    <location>
        <begin position="202"/>
        <end position="219"/>
    </location>
</feature>